<accession>A0AAV9CCR0</accession>
<reference evidence="2" key="1">
    <citation type="journal article" date="2023" name="Nat. Commun.">
        <title>Diploid and tetraploid genomes of Acorus and the evolution of monocots.</title>
        <authorList>
            <person name="Ma L."/>
            <person name="Liu K.W."/>
            <person name="Li Z."/>
            <person name="Hsiao Y.Y."/>
            <person name="Qi Y."/>
            <person name="Fu T."/>
            <person name="Tang G.D."/>
            <person name="Zhang D."/>
            <person name="Sun W.H."/>
            <person name="Liu D.K."/>
            <person name="Li Y."/>
            <person name="Chen G.Z."/>
            <person name="Liu X.D."/>
            <person name="Liao X.Y."/>
            <person name="Jiang Y.T."/>
            <person name="Yu X."/>
            <person name="Hao Y."/>
            <person name="Huang J."/>
            <person name="Zhao X.W."/>
            <person name="Ke S."/>
            <person name="Chen Y.Y."/>
            <person name="Wu W.L."/>
            <person name="Hsu J.L."/>
            <person name="Lin Y.F."/>
            <person name="Huang M.D."/>
            <person name="Li C.Y."/>
            <person name="Huang L."/>
            <person name="Wang Z.W."/>
            <person name="Zhao X."/>
            <person name="Zhong W.Y."/>
            <person name="Peng D.H."/>
            <person name="Ahmad S."/>
            <person name="Lan S."/>
            <person name="Zhang J.S."/>
            <person name="Tsai W.C."/>
            <person name="Van de Peer Y."/>
            <person name="Liu Z.J."/>
        </authorList>
    </citation>
    <scope>NUCLEOTIDE SEQUENCE</scope>
    <source>
        <strain evidence="2">CP</strain>
    </source>
</reference>
<comment type="caution">
    <text evidence="2">The sequence shown here is derived from an EMBL/GenBank/DDBJ whole genome shotgun (WGS) entry which is preliminary data.</text>
</comment>
<protein>
    <submittedName>
        <fullName evidence="2">Uncharacterized protein</fullName>
    </submittedName>
</protein>
<evidence type="ECO:0000313" key="2">
    <source>
        <dbReference type="EMBL" id="KAK1286695.1"/>
    </source>
</evidence>
<feature type="compositionally biased region" description="Low complexity" evidence="1">
    <location>
        <begin position="18"/>
        <end position="34"/>
    </location>
</feature>
<dbReference type="EMBL" id="JAUJYO010000020">
    <property type="protein sequence ID" value="KAK1286695.1"/>
    <property type="molecule type" value="Genomic_DNA"/>
</dbReference>
<dbReference type="Proteomes" id="UP001180020">
    <property type="component" value="Unassembled WGS sequence"/>
</dbReference>
<evidence type="ECO:0000256" key="1">
    <source>
        <dbReference type="SAM" id="MobiDB-lite"/>
    </source>
</evidence>
<feature type="region of interest" description="Disordered" evidence="1">
    <location>
        <begin position="1"/>
        <end position="76"/>
    </location>
</feature>
<reference evidence="2" key="2">
    <citation type="submission" date="2023-06" db="EMBL/GenBank/DDBJ databases">
        <authorList>
            <person name="Ma L."/>
            <person name="Liu K.-W."/>
            <person name="Li Z."/>
            <person name="Hsiao Y.-Y."/>
            <person name="Qi Y."/>
            <person name="Fu T."/>
            <person name="Tang G."/>
            <person name="Zhang D."/>
            <person name="Sun W.-H."/>
            <person name="Liu D.-K."/>
            <person name="Li Y."/>
            <person name="Chen G.-Z."/>
            <person name="Liu X.-D."/>
            <person name="Liao X.-Y."/>
            <person name="Jiang Y.-T."/>
            <person name="Yu X."/>
            <person name="Hao Y."/>
            <person name="Huang J."/>
            <person name="Zhao X.-W."/>
            <person name="Ke S."/>
            <person name="Chen Y.-Y."/>
            <person name="Wu W.-L."/>
            <person name="Hsu J.-L."/>
            <person name="Lin Y.-F."/>
            <person name="Huang M.-D."/>
            <person name="Li C.-Y."/>
            <person name="Huang L."/>
            <person name="Wang Z.-W."/>
            <person name="Zhao X."/>
            <person name="Zhong W.-Y."/>
            <person name="Peng D.-H."/>
            <person name="Ahmad S."/>
            <person name="Lan S."/>
            <person name="Zhang J.-S."/>
            <person name="Tsai W.-C."/>
            <person name="Van De Peer Y."/>
            <person name="Liu Z.-J."/>
        </authorList>
    </citation>
    <scope>NUCLEOTIDE SEQUENCE</scope>
    <source>
        <strain evidence="2">CP</strain>
        <tissue evidence="2">Leaves</tissue>
    </source>
</reference>
<keyword evidence="3" id="KW-1185">Reference proteome</keyword>
<evidence type="ECO:0000313" key="3">
    <source>
        <dbReference type="Proteomes" id="UP001180020"/>
    </source>
</evidence>
<sequence>MGVMGQRLPCSGVGFTISSPANQVSSAPSPSPVVGHDHFRSSLPRFQSPSLPPPKSNLGSINAPISPAGTSSPLEK</sequence>
<name>A0AAV9CCR0_ACOCL</name>
<dbReference type="AlphaFoldDB" id="A0AAV9CCR0"/>
<gene>
    <name evidence="2" type="ORF">QJS10_CPB20g00586</name>
</gene>
<proteinExistence type="predicted"/>
<organism evidence="2 3">
    <name type="scientific">Acorus calamus</name>
    <name type="common">Sweet flag</name>
    <dbReference type="NCBI Taxonomy" id="4465"/>
    <lineage>
        <taxon>Eukaryota</taxon>
        <taxon>Viridiplantae</taxon>
        <taxon>Streptophyta</taxon>
        <taxon>Embryophyta</taxon>
        <taxon>Tracheophyta</taxon>
        <taxon>Spermatophyta</taxon>
        <taxon>Magnoliopsida</taxon>
        <taxon>Liliopsida</taxon>
        <taxon>Acoraceae</taxon>
        <taxon>Acorus</taxon>
    </lineage>
</organism>